<evidence type="ECO:0000259" key="1">
    <source>
        <dbReference type="Pfam" id="PF06628"/>
    </source>
</evidence>
<feature type="non-terminal residue" evidence="2">
    <location>
        <position position="1"/>
    </location>
</feature>
<dbReference type="Pfam" id="PF06628">
    <property type="entry name" value="Catalase-rel"/>
    <property type="match status" value="1"/>
</dbReference>
<dbReference type="EMBL" id="SZON01002457">
    <property type="protein sequence ID" value="TKI86908.1"/>
    <property type="molecule type" value="Genomic_DNA"/>
</dbReference>
<name>A0A4U3AGH1_9BACI</name>
<dbReference type="AlphaFoldDB" id="A0A4U3AGH1"/>
<dbReference type="InterPro" id="IPR010582">
    <property type="entry name" value="Catalase_immune_responsive"/>
</dbReference>
<dbReference type="Proteomes" id="UP000305222">
    <property type="component" value="Unassembled WGS sequence"/>
</dbReference>
<dbReference type="InterPro" id="IPR020835">
    <property type="entry name" value="Catalase_sf"/>
</dbReference>
<proteinExistence type="predicted"/>
<dbReference type="GO" id="GO:0020037">
    <property type="term" value="F:heme binding"/>
    <property type="evidence" value="ECO:0007669"/>
    <property type="project" value="InterPro"/>
</dbReference>
<comment type="caution">
    <text evidence="2">The sequence shown here is derived from an EMBL/GenBank/DDBJ whole genome shotgun (WGS) entry which is preliminary data.</text>
</comment>
<sequence>QDDFTQPTEFYTKLKPIEKEHLAKNLASDLKVISHDIRKIVLGYFNQVSTDLKTSIETKMKEH</sequence>
<dbReference type="SUPFAM" id="SSF56634">
    <property type="entry name" value="Heme-dependent catalase-like"/>
    <property type="match status" value="1"/>
</dbReference>
<dbReference type="Gene3D" id="2.40.180.10">
    <property type="entry name" value="Catalase core domain"/>
    <property type="match status" value="1"/>
</dbReference>
<organism evidence="2 3">
    <name type="scientific">Bacillus wiedmannii</name>
    <dbReference type="NCBI Taxonomy" id="1890302"/>
    <lineage>
        <taxon>Bacteria</taxon>
        <taxon>Bacillati</taxon>
        <taxon>Bacillota</taxon>
        <taxon>Bacilli</taxon>
        <taxon>Bacillales</taxon>
        <taxon>Bacillaceae</taxon>
        <taxon>Bacillus</taxon>
        <taxon>Bacillus cereus group</taxon>
    </lineage>
</organism>
<gene>
    <name evidence="2" type="ORF">FC699_29730</name>
</gene>
<evidence type="ECO:0000313" key="2">
    <source>
        <dbReference type="EMBL" id="TKI86908.1"/>
    </source>
</evidence>
<evidence type="ECO:0000313" key="3">
    <source>
        <dbReference type="Proteomes" id="UP000305222"/>
    </source>
</evidence>
<feature type="domain" description="Catalase immune-responsive" evidence="1">
    <location>
        <begin position="1"/>
        <end position="58"/>
    </location>
</feature>
<accession>A0A4U3AGH1</accession>
<reference evidence="2 3" key="1">
    <citation type="journal article" date="2019" name="Environ. Microbiol.">
        <title>An active ?-lactamase is a part of an orchestrated cell wall stress resistance network of Bacillus subtilis and related rhizosphere species.</title>
        <authorList>
            <person name="Bucher T."/>
            <person name="Keren-Paz A."/>
            <person name="Hausser J."/>
            <person name="Olender T."/>
            <person name="Cytryn E."/>
            <person name="Kolodkin-Gal I."/>
        </authorList>
    </citation>
    <scope>NUCLEOTIDE SEQUENCE [LARGE SCALE GENOMIC DNA]</scope>
    <source>
        <strain evidence="2 3">I5</strain>
    </source>
</reference>
<protein>
    <submittedName>
        <fullName evidence="2">Catalase</fullName>
    </submittedName>
</protein>